<dbReference type="Proteomes" id="UP000000664">
    <property type="component" value="Chromosome"/>
</dbReference>
<dbReference type="InterPro" id="IPR051531">
    <property type="entry name" value="N-acetyltransferase"/>
</dbReference>
<evidence type="ECO:0000313" key="6">
    <source>
        <dbReference type="Proteomes" id="UP000000664"/>
    </source>
</evidence>
<dbReference type="GO" id="GO:0005840">
    <property type="term" value="C:ribosome"/>
    <property type="evidence" value="ECO:0007669"/>
    <property type="project" value="UniProtKB-KW"/>
</dbReference>
<evidence type="ECO:0000259" key="4">
    <source>
        <dbReference type="PROSITE" id="PS51186"/>
    </source>
</evidence>
<sequence length="193" mass="22879">MVSKVSRQVMLESKRIILRKIETRDAPTLLKWGQDSVYHKSAGYQYLEDLTAAQKSICQYRERPYSYGIVLKENSRLIGLVELYERGLDEYNGLLMTKDLGFLLDKNYWHQGLMTEALKLIINFAFEKLHQNQIWAGTFVSNENSQRLLKKLGFRYVYTTDYSMISSLFNYQEKYYLLTPQDWHDIMQINMKS</sequence>
<dbReference type="Gene3D" id="3.40.630.30">
    <property type="match status" value="1"/>
</dbReference>
<name>A0A805ZRG8_LACGA</name>
<keyword evidence="5" id="KW-0687">Ribonucleoprotein</keyword>
<gene>
    <name evidence="5" type="ordered locus">LGAS_1622</name>
</gene>
<organism evidence="5 6">
    <name type="scientific">Lactobacillus gasseri (strain ATCC 33323 / DSM 20243 / BCRC 14619 / CIP 102991 / JCM 1131 / KCTC 3163 / NCIMB 11718 / NCTC 13722 / AM63)</name>
    <dbReference type="NCBI Taxonomy" id="324831"/>
    <lineage>
        <taxon>Bacteria</taxon>
        <taxon>Bacillati</taxon>
        <taxon>Bacillota</taxon>
        <taxon>Bacilli</taxon>
        <taxon>Lactobacillales</taxon>
        <taxon>Lactobacillaceae</taxon>
        <taxon>Lactobacillus</taxon>
    </lineage>
</organism>
<dbReference type="AlphaFoldDB" id="A0A805ZRG8"/>
<dbReference type="GO" id="GO:0005737">
    <property type="term" value="C:cytoplasm"/>
    <property type="evidence" value="ECO:0007669"/>
    <property type="project" value="TreeGrafter"/>
</dbReference>
<dbReference type="SUPFAM" id="SSF55729">
    <property type="entry name" value="Acyl-CoA N-acyltransferases (Nat)"/>
    <property type="match status" value="1"/>
</dbReference>
<dbReference type="PANTHER" id="PTHR43792">
    <property type="entry name" value="GNAT FAMILY, PUTATIVE (AFU_ORTHOLOGUE AFUA_3G00765)-RELATED-RELATED"/>
    <property type="match status" value="1"/>
</dbReference>
<dbReference type="GO" id="GO:0008999">
    <property type="term" value="F:protein-N-terminal-alanine acetyltransferase activity"/>
    <property type="evidence" value="ECO:0007669"/>
    <property type="project" value="TreeGrafter"/>
</dbReference>
<evidence type="ECO:0000256" key="3">
    <source>
        <dbReference type="ARBA" id="ARBA00038502"/>
    </source>
</evidence>
<reference evidence="5 6" key="1">
    <citation type="journal article" date="2006" name="Proc. Natl. Acad. Sci. U.S.A.">
        <title>Comparative genomics of the lactic acid bacteria.</title>
        <authorList>
            <person name="Makarova K."/>
            <person name="Slesarev A."/>
            <person name="Wolf Y."/>
            <person name="Sorokin A."/>
            <person name="Mirkin B."/>
            <person name="Koonin E."/>
            <person name="Pavlov A."/>
            <person name="Pavlova N."/>
            <person name="Karamychev V."/>
            <person name="Polouchine N."/>
            <person name="Shakhova V."/>
            <person name="Grigoriev I."/>
            <person name="Lou Y."/>
            <person name="Rohksar D."/>
            <person name="Lucas S."/>
            <person name="Huang K."/>
            <person name="Goodstein D.M."/>
            <person name="Hawkins T."/>
            <person name="Plengvidhya V."/>
            <person name="Welker D."/>
            <person name="Hughes J."/>
            <person name="Goh Y."/>
            <person name="Benson A."/>
            <person name="Baldwin K."/>
            <person name="Lee J.H."/>
            <person name="Diaz-Muniz I."/>
            <person name="Dosti B."/>
            <person name="Smeianov V."/>
            <person name="Wechter W."/>
            <person name="Barabote R."/>
            <person name="Lorca G."/>
            <person name="Altermann E."/>
            <person name="Barrangou R."/>
            <person name="Ganesan B."/>
            <person name="Xie Y."/>
            <person name="Rawsthorne H."/>
            <person name="Tamir D."/>
            <person name="Parker C."/>
            <person name="Breidt F."/>
            <person name="Broadbent J."/>
            <person name="Hutkins R."/>
            <person name="O'Sullivan D."/>
            <person name="Steele J."/>
            <person name="Unlu G."/>
            <person name="Saier M."/>
            <person name="Klaenhammer T."/>
            <person name="Richardson P."/>
            <person name="Kozyavkin S."/>
            <person name="Weimer B."/>
            <person name="Mills D."/>
        </authorList>
    </citation>
    <scope>NUCLEOTIDE SEQUENCE [LARGE SCALE GENOMIC DNA]</scope>
    <source>
        <strain evidence="6">ATCC 33323 / DSM 20243 / BCRC 14619 / CIP 102991 / JCM 1131 / KCTC 3163 / NCIMB 11718 / NCTC 13722 / AM63</strain>
    </source>
</reference>
<comment type="similarity">
    <text evidence="3">Belongs to the acetyltransferase family. RimJ subfamily.</text>
</comment>
<feature type="domain" description="N-acetyltransferase" evidence="4">
    <location>
        <begin position="16"/>
        <end position="192"/>
    </location>
</feature>
<dbReference type="Pfam" id="PF13302">
    <property type="entry name" value="Acetyltransf_3"/>
    <property type="match status" value="1"/>
</dbReference>
<accession>A0A805ZRG8</accession>
<keyword evidence="2" id="KW-0012">Acyltransferase</keyword>
<keyword evidence="1" id="KW-0808">Transferase</keyword>
<evidence type="ECO:0000256" key="2">
    <source>
        <dbReference type="ARBA" id="ARBA00023315"/>
    </source>
</evidence>
<protein>
    <submittedName>
        <fullName evidence="5">Acetyltransferase, including N-acetylase of ribosomal protein</fullName>
    </submittedName>
</protein>
<dbReference type="PROSITE" id="PS51186">
    <property type="entry name" value="GNAT"/>
    <property type="match status" value="1"/>
</dbReference>
<dbReference type="EMBL" id="CP000413">
    <property type="protein sequence ID" value="ABJ60918.1"/>
    <property type="molecule type" value="Genomic_DNA"/>
</dbReference>
<evidence type="ECO:0000313" key="5">
    <source>
        <dbReference type="EMBL" id="ABJ60918.1"/>
    </source>
</evidence>
<evidence type="ECO:0000256" key="1">
    <source>
        <dbReference type="ARBA" id="ARBA00022679"/>
    </source>
</evidence>
<proteinExistence type="inferred from homology"/>
<dbReference type="InterPro" id="IPR016181">
    <property type="entry name" value="Acyl_CoA_acyltransferase"/>
</dbReference>
<dbReference type="KEGG" id="lga:LGAS_1622"/>
<dbReference type="InterPro" id="IPR000182">
    <property type="entry name" value="GNAT_dom"/>
</dbReference>
<keyword evidence="5" id="KW-0689">Ribosomal protein</keyword>
<dbReference type="PANTHER" id="PTHR43792:SF8">
    <property type="entry name" value="[RIBOSOMAL PROTEIN US5]-ALANINE N-ACETYLTRANSFERASE"/>
    <property type="match status" value="1"/>
</dbReference>